<accession>A0AAV5D9A8</accession>
<dbReference type="PANTHER" id="PTHR34223:SF51">
    <property type="entry name" value="OS06G0556300 PROTEIN"/>
    <property type="match status" value="1"/>
</dbReference>
<keyword evidence="3" id="KW-1185">Reference proteome</keyword>
<protein>
    <recommendedName>
        <fullName evidence="1">F-box domain-containing protein</fullName>
    </recommendedName>
</protein>
<dbReference type="PROSITE" id="PS50181">
    <property type="entry name" value="FBOX"/>
    <property type="match status" value="1"/>
</dbReference>
<dbReference type="InterPro" id="IPR053197">
    <property type="entry name" value="F-box_SCFL_complex_component"/>
</dbReference>
<reference evidence="2" key="2">
    <citation type="submission" date="2021-12" db="EMBL/GenBank/DDBJ databases">
        <title>Resequencing data analysis of finger millet.</title>
        <authorList>
            <person name="Hatakeyama M."/>
            <person name="Aluri S."/>
            <person name="Balachadran M.T."/>
            <person name="Sivarajan S.R."/>
            <person name="Poveda L."/>
            <person name="Shimizu-Inatsugi R."/>
            <person name="Schlapbach R."/>
            <person name="Sreeman S.M."/>
            <person name="Shimizu K.K."/>
        </authorList>
    </citation>
    <scope>NUCLEOTIDE SEQUENCE</scope>
</reference>
<dbReference type="EMBL" id="BQKI01000013">
    <property type="protein sequence ID" value="GJN06831.1"/>
    <property type="molecule type" value="Genomic_DNA"/>
</dbReference>
<dbReference type="Gene3D" id="1.20.1280.50">
    <property type="match status" value="1"/>
</dbReference>
<evidence type="ECO:0000259" key="1">
    <source>
        <dbReference type="PROSITE" id="PS50181"/>
    </source>
</evidence>
<dbReference type="SUPFAM" id="SSF81383">
    <property type="entry name" value="F-box domain"/>
    <property type="match status" value="1"/>
</dbReference>
<evidence type="ECO:0000313" key="2">
    <source>
        <dbReference type="EMBL" id="GJN06831.1"/>
    </source>
</evidence>
<gene>
    <name evidence="2" type="primary">ga24599</name>
    <name evidence="2" type="ORF">PR202_ga24599</name>
</gene>
<sequence length="259" mass="29030">MATGSGDRISALPDDILHLLLSRLPSDEEVRTCVLARRWRHLWKSTRAIRITNRPWTAEKLHNFVNHLLLLRGGTPADVCSLKCGHLRDLSSSGIEGSGHDFFQNIHLSRIYSPTAPIIEKMPLLVEADVRLEDNFTDQYRNGDYYGDCKDDKCLGCLGSSDGSSMLLEDLSGAKYLELTSDPRLYIFTRDCKFSTVFSSLKTLVLNDWCMGAEFGGLECFLRYSPVLKKLTLQLEYSENPGVKGIFGCGIWGKGQLSK</sequence>
<comment type="caution">
    <text evidence="2">The sequence shown here is derived from an EMBL/GenBank/DDBJ whole genome shotgun (WGS) entry which is preliminary data.</text>
</comment>
<dbReference type="PANTHER" id="PTHR34223">
    <property type="entry name" value="OS11G0201299 PROTEIN"/>
    <property type="match status" value="1"/>
</dbReference>
<reference evidence="2" key="1">
    <citation type="journal article" date="2018" name="DNA Res.">
        <title>Multiple hybrid de novo genome assembly of finger millet, an orphan allotetraploid crop.</title>
        <authorList>
            <person name="Hatakeyama M."/>
            <person name="Aluri S."/>
            <person name="Balachadran M.T."/>
            <person name="Sivarajan S.R."/>
            <person name="Patrignani A."/>
            <person name="Gruter S."/>
            <person name="Poveda L."/>
            <person name="Shimizu-Inatsugi R."/>
            <person name="Baeten J."/>
            <person name="Francoijs K.J."/>
            <person name="Nataraja K.N."/>
            <person name="Reddy Y.A.N."/>
            <person name="Phadnis S."/>
            <person name="Ravikumar R.L."/>
            <person name="Schlapbach R."/>
            <person name="Sreeman S.M."/>
            <person name="Shimizu K.K."/>
        </authorList>
    </citation>
    <scope>NUCLEOTIDE SEQUENCE</scope>
</reference>
<dbReference type="Proteomes" id="UP001054889">
    <property type="component" value="Unassembled WGS sequence"/>
</dbReference>
<name>A0AAV5D9A8_ELECO</name>
<dbReference type="InterPro" id="IPR036047">
    <property type="entry name" value="F-box-like_dom_sf"/>
</dbReference>
<dbReference type="Pfam" id="PF00646">
    <property type="entry name" value="F-box"/>
    <property type="match status" value="1"/>
</dbReference>
<dbReference type="AlphaFoldDB" id="A0AAV5D9A8"/>
<dbReference type="InterPro" id="IPR053781">
    <property type="entry name" value="F-box_AtFBL13-like"/>
</dbReference>
<feature type="domain" description="F-box" evidence="1">
    <location>
        <begin position="6"/>
        <end position="52"/>
    </location>
</feature>
<organism evidence="2 3">
    <name type="scientific">Eleusine coracana subsp. coracana</name>
    <dbReference type="NCBI Taxonomy" id="191504"/>
    <lineage>
        <taxon>Eukaryota</taxon>
        <taxon>Viridiplantae</taxon>
        <taxon>Streptophyta</taxon>
        <taxon>Embryophyta</taxon>
        <taxon>Tracheophyta</taxon>
        <taxon>Spermatophyta</taxon>
        <taxon>Magnoliopsida</taxon>
        <taxon>Liliopsida</taxon>
        <taxon>Poales</taxon>
        <taxon>Poaceae</taxon>
        <taxon>PACMAD clade</taxon>
        <taxon>Chloridoideae</taxon>
        <taxon>Cynodonteae</taxon>
        <taxon>Eleusininae</taxon>
        <taxon>Eleusine</taxon>
    </lineage>
</organism>
<dbReference type="CDD" id="cd22160">
    <property type="entry name" value="F-box_AtFBL13-like"/>
    <property type="match status" value="1"/>
</dbReference>
<dbReference type="InterPro" id="IPR001810">
    <property type="entry name" value="F-box_dom"/>
</dbReference>
<evidence type="ECO:0000313" key="3">
    <source>
        <dbReference type="Proteomes" id="UP001054889"/>
    </source>
</evidence>
<proteinExistence type="predicted"/>